<keyword evidence="1" id="KW-1133">Transmembrane helix</keyword>
<sequence>MTIPDEDEAIKKHPWHKRLRSWVAKLFRNHLDAVLLVVAGIAFFAVGIWRSPTGLGEAIAIAVLTFGSTLIVGAILGGIVESRAHRRYRDEITKGVIAAVYGPHAPPAYRKAIGDFFTSIDRCSLQADWGIKFSWIGDEKSAVQLDIAMIQTGLNISDEPYCFEDIGLVASLMGHHSAFQRFRLQLLSEHDGHASPAIRPNPEELRRITIERPDGTVGLKIANLGADANIPAGAKYLFELEASVVLPVHGSFPTRTKGAHLHQTIIVEGEPLRSLNFELIHRGMPVVPKQRRPTTRPTHYEYELSPTFPGAMPLLMWSPSAEHDGH</sequence>
<keyword evidence="1" id="KW-0812">Transmembrane</keyword>
<feature type="transmembrane region" description="Helical" evidence="1">
    <location>
        <begin position="58"/>
        <end position="80"/>
    </location>
</feature>
<name>A0A8J7GIJ4_9ACTN</name>
<evidence type="ECO:0000256" key="1">
    <source>
        <dbReference type="SAM" id="Phobius"/>
    </source>
</evidence>
<accession>A0A8J7GIJ4</accession>
<feature type="transmembrane region" description="Helical" evidence="1">
    <location>
        <begin position="33"/>
        <end position="52"/>
    </location>
</feature>
<keyword evidence="1" id="KW-0472">Membrane</keyword>
<organism evidence="2 3">
    <name type="scientific">Longispora fulva</name>
    <dbReference type="NCBI Taxonomy" id="619741"/>
    <lineage>
        <taxon>Bacteria</taxon>
        <taxon>Bacillati</taxon>
        <taxon>Actinomycetota</taxon>
        <taxon>Actinomycetes</taxon>
        <taxon>Micromonosporales</taxon>
        <taxon>Micromonosporaceae</taxon>
        <taxon>Longispora</taxon>
    </lineage>
</organism>
<proteinExistence type="predicted"/>
<protein>
    <submittedName>
        <fullName evidence="2">Uncharacterized protein</fullName>
    </submittedName>
</protein>
<comment type="caution">
    <text evidence="2">The sequence shown here is derived from an EMBL/GenBank/DDBJ whole genome shotgun (WGS) entry which is preliminary data.</text>
</comment>
<dbReference type="EMBL" id="JADOUF010000001">
    <property type="protein sequence ID" value="MBG6137225.1"/>
    <property type="molecule type" value="Genomic_DNA"/>
</dbReference>
<evidence type="ECO:0000313" key="3">
    <source>
        <dbReference type="Proteomes" id="UP000622552"/>
    </source>
</evidence>
<reference evidence="2" key="1">
    <citation type="submission" date="2020-11" db="EMBL/GenBank/DDBJ databases">
        <title>Sequencing the genomes of 1000 actinobacteria strains.</title>
        <authorList>
            <person name="Klenk H.-P."/>
        </authorList>
    </citation>
    <scope>NUCLEOTIDE SEQUENCE</scope>
    <source>
        <strain evidence="2">DSM 45356</strain>
    </source>
</reference>
<dbReference type="Proteomes" id="UP000622552">
    <property type="component" value="Unassembled WGS sequence"/>
</dbReference>
<gene>
    <name evidence="2" type="ORF">IW245_003419</name>
</gene>
<keyword evidence="3" id="KW-1185">Reference proteome</keyword>
<dbReference type="RefSeq" id="WP_197004111.1">
    <property type="nucleotide sequence ID" value="NZ_BONS01000022.1"/>
</dbReference>
<dbReference type="AlphaFoldDB" id="A0A8J7GIJ4"/>
<evidence type="ECO:0000313" key="2">
    <source>
        <dbReference type="EMBL" id="MBG6137225.1"/>
    </source>
</evidence>